<evidence type="ECO:0008006" key="3">
    <source>
        <dbReference type="Google" id="ProtNLM"/>
    </source>
</evidence>
<proteinExistence type="predicted"/>
<evidence type="ECO:0000313" key="1">
    <source>
        <dbReference type="EMBL" id="MBE1496303.1"/>
    </source>
</evidence>
<reference evidence="1 2" key="1">
    <citation type="submission" date="2020-10" db="EMBL/GenBank/DDBJ databases">
        <title>Sequencing the genomes of 1000 actinobacteria strains.</title>
        <authorList>
            <person name="Klenk H.-P."/>
        </authorList>
    </citation>
    <scope>NUCLEOTIDE SEQUENCE [LARGE SCALE GENOMIC DNA]</scope>
    <source>
        <strain evidence="1 2">DSM 44653</strain>
    </source>
</reference>
<dbReference type="EMBL" id="JADBEG010000001">
    <property type="protein sequence ID" value="MBE1496303.1"/>
    <property type="molecule type" value="Genomic_DNA"/>
</dbReference>
<dbReference type="SUPFAM" id="SSF55811">
    <property type="entry name" value="Nudix"/>
    <property type="match status" value="1"/>
</dbReference>
<protein>
    <recommendedName>
        <fullName evidence="3">Nudix hydrolase domain-containing protein</fullName>
    </recommendedName>
</protein>
<evidence type="ECO:0000313" key="2">
    <source>
        <dbReference type="Proteomes" id="UP000631670"/>
    </source>
</evidence>
<sequence>MSGWYLMIAAGAQAMALAGPTRPYPAKTLGEFAQYVGETRQPGYGNRLRATSPGYIPGAQGAPARVPPGCDAVGHPNRHRAAAAEADPEFLTSVGNQPVQAAAGLQAYFRSRGWVLDQHGRPLHPHHVQLLADERIGLPTGLGFAWWLGETAVVDAVVTAVGAVLLTTRDTDRGRIPCLTGGYAIPADEGRTPAQWRAGDRTVTTRGIFTTAARKVGDETGLRVPVDARMRIVRAVRPISSPHTLNAWTCTFTVHVDLGRSERPALPDSVGDRWVGVDELHEDVLHWLWPDHRRGLLAALA</sequence>
<dbReference type="Gene3D" id="3.90.79.10">
    <property type="entry name" value="Nucleoside Triphosphate Pyrophosphohydrolase"/>
    <property type="match status" value="1"/>
</dbReference>
<comment type="caution">
    <text evidence="1">The sequence shown here is derived from an EMBL/GenBank/DDBJ whole genome shotgun (WGS) entry which is preliminary data.</text>
</comment>
<keyword evidence="2" id="KW-1185">Reference proteome</keyword>
<dbReference type="Proteomes" id="UP000631670">
    <property type="component" value="Unassembled WGS sequence"/>
</dbReference>
<name>A0ABR9HZD1_9PSEU</name>
<dbReference type="RefSeq" id="WP_192782348.1">
    <property type="nucleotide sequence ID" value="NZ_JADBEG010000001.1"/>
</dbReference>
<dbReference type="InterPro" id="IPR015797">
    <property type="entry name" value="NUDIX_hydrolase-like_dom_sf"/>
</dbReference>
<accession>A0ABR9HZD1</accession>
<gene>
    <name evidence="1" type="ORF">H4696_003403</name>
</gene>
<organism evidence="1 2">
    <name type="scientific">Amycolatopsis lexingtonensis</name>
    <dbReference type="NCBI Taxonomy" id="218822"/>
    <lineage>
        <taxon>Bacteria</taxon>
        <taxon>Bacillati</taxon>
        <taxon>Actinomycetota</taxon>
        <taxon>Actinomycetes</taxon>
        <taxon>Pseudonocardiales</taxon>
        <taxon>Pseudonocardiaceae</taxon>
        <taxon>Amycolatopsis</taxon>
    </lineage>
</organism>